<evidence type="ECO:0000313" key="9">
    <source>
        <dbReference type="Proteomes" id="UP001518990"/>
    </source>
</evidence>
<evidence type="ECO:0000256" key="6">
    <source>
        <dbReference type="ARBA" id="ARBA00045885"/>
    </source>
</evidence>
<accession>A0ABS3KHD8</accession>
<keyword evidence="2" id="KW-0720">Serine protease</keyword>
<dbReference type="InterPro" id="IPR002471">
    <property type="entry name" value="Pept_S9_AS"/>
</dbReference>
<name>A0ABS3KHD8_9PROT</name>
<dbReference type="InterPro" id="IPR002470">
    <property type="entry name" value="Peptidase_S9A"/>
</dbReference>
<dbReference type="RefSeq" id="WP_207450388.1">
    <property type="nucleotide sequence ID" value="NZ_CP061092.1"/>
</dbReference>
<feature type="domain" description="Peptidase S9 prolyl oligopeptidase catalytic" evidence="7">
    <location>
        <begin position="389"/>
        <end position="592"/>
    </location>
</feature>
<dbReference type="Pfam" id="PF00326">
    <property type="entry name" value="Peptidase_S9"/>
    <property type="match status" value="1"/>
</dbReference>
<dbReference type="PANTHER" id="PTHR42776">
    <property type="entry name" value="SERINE PEPTIDASE S9 FAMILY MEMBER"/>
    <property type="match status" value="1"/>
</dbReference>
<dbReference type="Pfam" id="PF07676">
    <property type="entry name" value="PD40"/>
    <property type="match status" value="1"/>
</dbReference>
<dbReference type="SUPFAM" id="SSF69304">
    <property type="entry name" value="Tricorn protease N-terminal domain"/>
    <property type="match status" value="1"/>
</dbReference>
<evidence type="ECO:0000256" key="4">
    <source>
        <dbReference type="ARBA" id="ARBA00032284"/>
    </source>
</evidence>
<gene>
    <name evidence="8" type="ORF">IAI60_19890</name>
</gene>
<proteinExistence type="predicted"/>
<dbReference type="Gene3D" id="3.40.50.1820">
    <property type="entry name" value="alpha/beta hydrolase"/>
    <property type="match status" value="1"/>
</dbReference>
<dbReference type="InterPro" id="IPR029058">
    <property type="entry name" value="AB_hydrolase_fold"/>
</dbReference>
<evidence type="ECO:0000256" key="3">
    <source>
        <dbReference type="ARBA" id="ARBA00022990"/>
    </source>
</evidence>
<dbReference type="InterPro" id="IPR001375">
    <property type="entry name" value="Peptidase_S9_cat"/>
</dbReference>
<dbReference type="PROSITE" id="PS00708">
    <property type="entry name" value="PRO_ENDOPEP_SER"/>
    <property type="match status" value="1"/>
</dbReference>
<evidence type="ECO:0000256" key="5">
    <source>
        <dbReference type="ARBA" id="ARBA00032596"/>
    </source>
</evidence>
<dbReference type="EMBL" id="JACTNF010000033">
    <property type="protein sequence ID" value="MBO1076882.1"/>
    <property type="molecule type" value="Genomic_DNA"/>
</dbReference>
<organism evidence="8 9">
    <name type="scientific">Roseomonas marmotae</name>
    <dbReference type="NCBI Taxonomy" id="2768161"/>
    <lineage>
        <taxon>Bacteria</taxon>
        <taxon>Pseudomonadati</taxon>
        <taxon>Pseudomonadota</taxon>
        <taxon>Alphaproteobacteria</taxon>
        <taxon>Acetobacterales</taxon>
        <taxon>Roseomonadaceae</taxon>
        <taxon>Roseomonas</taxon>
    </lineage>
</organism>
<dbReference type="SUPFAM" id="SSF53474">
    <property type="entry name" value="alpha/beta-Hydrolases"/>
    <property type="match status" value="1"/>
</dbReference>
<evidence type="ECO:0000259" key="7">
    <source>
        <dbReference type="Pfam" id="PF00326"/>
    </source>
</evidence>
<dbReference type="Gene3D" id="2.130.10.10">
    <property type="entry name" value="YVTN repeat-like/Quinoprotein amine dehydrogenase"/>
    <property type="match status" value="1"/>
</dbReference>
<sequence length="605" mass="65523">MSDISTRLDSLLAAPAAVGPSYAADGRLYFLCDAGGSAQVWELPADGGAARPRSAHRDAVAFVAGSPVDGGAVFGRDQAGDERVQLYHLPAEGEPRALTADPGTIHGWGAFSPDGTRLACTANGRDPAHTDPCVIDLATGRITRVLEVQGPHELPAWHPDGLAIILSTAPESFESDLISVDLGSGATTPLTPHEGKWRHMKPQWRQDGAGFWLLTDRGRDFLGLAFQAPGGTPEFLFTPDADVEQLEVSPDQSRLAVVVNEAGYSRLHILDARTGAVLESPASPPGVITKITWHPGGTTLAFDLACPTRPGTIWQHRLGEASSSLIFAASDAPADLRDWSLVQFPSSDGRQLPAFLALPEGAPPAGGWPVLVWVHGGPAAQALPNWRPDLQMVLSLGIAVLVPNVRGSTGYGRDYAALDDREKRLDSVRDLANAHAWLSADGRFDHSRIAIMGQSYGGWMVLAAVTEYPEIWAAGIDYYGIARWKTFFERTGPWRVGHRAAEYGDPLRDAELLERLSPLHRVDRILCPMLVAQGMTDPRVPPHESEQIVEALRRRGIPVDYITFPDEGHGFLKRDNRRQVYLGVLRFLARYLLGEAVPSTQESPP</sequence>
<reference evidence="8 9" key="1">
    <citation type="submission" date="2020-09" db="EMBL/GenBank/DDBJ databases">
        <title>Roseomonas.</title>
        <authorList>
            <person name="Zhu W."/>
        </authorList>
    </citation>
    <scope>NUCLEOTIDE SEQUENCE [LARGE SCALE GENOMIC DNA]</scope>
    <source>
        <strain evidence="8 9">1311</strain>
    </source>
</reference>
<evidence type="ECO:0000313" key="8">
    <source>
        <dbReference type="EMBL" id="MBO1076882.1"/>
    </source>
</evidence>
<protein>
    <recommendedName>
        <fullName evidence="5">Acyl-peptide hydrolase</fullName>
    </recommendedName>
    <alternativeName>
        <fullName evidence="4">Acylaminoacyl-peptidase</fullName>
    </alternativeName>
</protein>
<dbReference type="PRINTS" id="PR00862">
    <property type="entry name" value="PROLIGOPTASE"/>
</dbReference>
<keyword evidence="3" id="KW-0007">Acetylation</keyword>
<comment type="caution">
    <text evidence="8">The sequence shown here is derived from an EMBL/GenBank/DDBJ whole genome shotgun (WGS) entry which is preliminary data.</text>
</comment>
<keyword evidence="9" id="KW-1185">Reference proteome</keyword>
<keyword evidence="2" id="KW-0645">Protease</keyword>
<dbReference type="Proteomes" id="UP001518990">
    <property type="component" value="Unassembled WGS sequence"/>
</dbReference>
<dbReference type="InterPro" id="IPR011659">
    <property type="entry name" value="WD40"/>
</dbReference>
<dbReference type="InterPro" id="IPR015943">
    <property type="entry name" value="WD40/YVTN_repeat-like_dom_sf"/>
</dbReference>
<evidence type="ECO:0000256" key="1">
    <source>
        <dbReference type="ARBA" id="ARBA00022801"/>
    </source>
</evidence>
<dbReference type="Gene3D" id="2.120.10.30">
    <property type="entry name" value="TolB, C-terminal domain"/>
    <property type="match status" value="1"/>
</dbReference>
<dbReference type="InterPro" id="IPR011042">
    <property type="entry name" value="6-blade_b-propeller_TolB-like"/>
</dbReference>
<evidence type="ECO:0000256" key="2">
    <source>
        <dbReference type="ARBA" id="ARBA00022825"/>
    </source>
</evidence>
<keyword evidence="1" id="KW-0378">Hydrolase</keyword>
<dbReference type="PANTHER" id="PTHR42776:SF27">
    <property type="entry name" value="DIPEPTIDYL PEPTIDASE FAMILY MEMBER 6"/>
    <property type="match status" value="1"/>
</dbReference>
<comment type="function">
    <text evidence="6">This enzyme catalyzes the hydrolysis of the N-terminal peptide bond of an N-acetylated peptide to generate an N-acetylated amino acid and a peptide with a free N-terminus. It preferentially cleaves off Ac-Ala, Ac-Met and Ac-Ser. Also, involved in the degradation of oxidized and glycated proteins.</text>
</comment>